<dbReference type="InParanoid" id="J9D4H1"/>
<protein>
    <recommendedName>
        <fullName evidence="2">GP-PDE domain-containing protein</fullName>
    </recommendedName>
</protein>
<comment type="caution">
    <text evidence="3">The sequence shown here is derived from an EMBL/GenBank/DDBJ whole genome shotgun (WGS) entry which is preliminary data.</text>
</comment>
<accession>J9D4H1</accession>
<name>J9D4H1_EDHAE</name>
<keyword evidence="4" id="KW-1185">Reference proteome</keyword>
<dbReference type="PROSITE" id="PS51704">
    <property type="entry name" value="GP_PDE"/>
    <property type="match status" value="1"/>
</dbReference>
<dbReference type="PANTHER" id="PTHR22958">
    <property type="entry name" value="GLYCEROPHOSPHORYL DIESTER PHOSPHODIESTERASE"/>
    <property type="match status" value="1"/>
</dbReference>
<proteinExistence type="predicted"/>
<reference evidence="3 4" key="1">
    <citation type="submission" date="2011-08" db="EMBL/GenBank/DDBJ databases">
        <authorList>
            <person name="Liu Z.J."/>
            <person name="Shi F.L."/>
            <person name="Lu J.Q."/>
            <person name="Li M."/>
            <person name="Wang Z.L."/>
        </authorList>
    </citation>
    <scope>NUCLEOTIDE SEQUENCE [LARGE SCALE GENOMIC DNA]</scope>
    <source>
        <strain evidence="3 4">USNM 41457</strain>
    </source>
</reference>
<evidence type="ECO:0000259" key="2">
    <source>
        <dbReference type="PROSITE" id="PS51704"/>
    </source>
</evidence>
<evidence type="ECO:0000256" key="1">
    <source>
        <dbReference type="ARBA" id="ARBA00022801"/>
    </source>
</evidence>
<dbReference type="InterPro" id="IPR030395">
    <property type="entry name" value="GP_PDE_dom"/>
</dbReference>
<dbReference type="VEuPathDB" id="MicrosporidiaDB:EDEG_02885"/>
<reference evidence="4" key="2">
    <citation type="submission" date="2015-07" db="EMBL/GenBank/DDBJ databases">
        <title>Contrasting host-pathogen interactions and genome evolution in two generalist and specialist microsporidian pathogens of mosquitoes.</title>
        <authorList>
            <consortium name="The Broad Institute Genomics Platform"/>
            <consortium name="The Broad Institute Genome Sequencing Center for Infectious Disease"/>
            <person name="Cuomo C.A."/>
            <person name="Sanscrainte N.D."/>
            <person name="Goldberg J.M."/>
            <person name="Heiman D."/>
            <person name="Young S."/>
            <person name="Zeng Q."/>
            <person name="Becnel J.J."/>
            <person name="Birren B.W."/>
        </authorList>
    </citation>
    <scope>NUCLEOTIDE SEQUENCE [LARGE SCALE GENOMIC DNA]</scope>
    <source>
        <strain evidence="4">USNM 41457</strain>
    </source>
</reference>
<dbReference type="SUPFAM" id="SSF51695">
    <property type="entry name" value="PLC-like phosphodiesterases"/>
    <property type="match status" value="1"/>
</dbReference>
<gene>
    <name evidence="3" type="ORF">EDEG_02885</name>
</gene>
<dbReference type="GO" id="GO:0046475">
    <property type="term" value="P:glycerophospholipid catabolic process"/>
    <property type="evidence" value="ECO:0007669"/>
    <property type="project" value="TreeGrafter"/>
</dbReference>
<keyword evidence="1" id="KW-0378">Hydrolase</keyword>
<evidence type="ECO:0000313" key="3">
    <source>
        <dbReference type="EMBL" id="EJW02701.1"/>
    </source>
</evidence>
<dbReference type="InterPro" id="IPR051578">
    <property type="entry name" value="GDPD"/>
</dbReference>
<sequence>MSVEDCLKSYEYNKHHLKFVCEDGEEIKRIKIVENGKIEIYIRFVRFDVLEKNILIVKNKKITLSTEIIIITDSSTTNFTLNGILYNLNLKSCEYQFFTAENIDFFVLFIEKNNSKPKTNFLPKRKDDLFKLPLVIGHRGCGQNEYQTEEYVENTVGALTKGYLHGAKWVEFDVNLTKEMIPVIFHDLEKTSNGSKKPICNMTIEEFLNDKQKYTNNDTNVGLKLSDKIKKSPKLQDKNILNQLESKNPNKIAIDNGFNNDKLSQGFFDLKKTNTSVICNVFDEDFIMQNYNTATLEQFFTQTPSELNFNVEIKYISNDSTPLVNNMIERVDRYTRNILDITTKYKREIIFSSFHPEIVIFLSLVQSKHPIFFLFDKFDCVSMTKLATTFCKRYGLAGFITDITNFLNLGSKDTDFVESLHSKDLLFYVYGDLTNEKEVVNMLVDKKVDGIIVDKVNYVLDILHNK</sequence>
<organism evidence="3 4">
    <name type="scientific">Edhazardia aedis (strain USNM 41457)</name>
    <name type="common">Microsporidian parasite</name>
    <dbReference type="NCBI Taxonomy" id="1003232"/>
    <lineage>
        <taxon>Eukaryota</taxon>
        <taxon>Fungi</taxon>
        <taxon>Fungi incertae sedis</taxon>
        <taxon>Microsporidia</taxon>
        <taxon>Edhazardia</taxon>
    </lineage>
</organism>
<feature type="domain" description="GP-PDE" evidence="2">
    <location>
        <begin position="133"/>
        <end position="463"/>
    </location>
</feature>
<evidence type="ECO:0000313" key="4">
    <source>
        <dbReference type="Proteomes" id="UP000003163"/>
    </source>
</evidence>
<dbReference type="Pfam" id="PF03009">
    <property type="entry name" value="GDPD"/>
    <property type="match status" value="1"/>
</dbReference>
<dbReference type="GO" id="GO:0008081">
    <property type="term" value="F:phosphoric diester hydrolase activity"/>
    <property type="evidence" value="ECO:0007669"/>
    <property type="project" value="InterPro"/>
</dbReference>
<dbReference type="AlphaFoldDB" id="J9D4H1"/>
<dbReference type="Proteomes" id="UP000003163">
    <property type="component" value="Unassembled WGS sequence"/>
</dbReference>
<dbReference type="HOGENOM" id="CLU_586624_0_0_1"/>
<dbReference type="STRING" id="1003232.J9D4H1"/>
<dbReference type="Gene3D" id="3.20.20.190">
    <property type="entry name" value="Phosphatidylinositol (PI) phosphodiesterase"/>
    <property type="match status" value="1"/>
</dbReference>
<dbReference type="InterPro" id="IPR017946">
    <property type="entry name" value="PLC-like_Pdiesterase_TIM-brl"/>
</dbReference>
<dbReference type="PANTHER" id="PTHR22958:SF1">
    <property type="entry name" value="GLYCEROPHOSPHOCHOLINE PHOSPHODIESTERASE GPCPD1"/>
    <property type="match status" value="1"/>
</dbReference>
<dbReference type="EMBL" id="AFBI03000059">
    <property type="protein sequence ID" value="EJW02701.1"/>
    <property type="molecule type" value="Genomic_DNA"/>
</dbReference>
<dbReference type="OrthoDB" id="197419at2759"/>